<name>A0A7S1F2L1_NOCSC</name>
<sequence>MAKRDATTEQRLDMSLDDLVGDPSYGPCRASTERRGPYRDRHEDGRGKGKGRANIPVEARALLHTRCFFNDDGDFVVRLHDTAVFTLQKRPEVADVDGKPASEAQGATLILTSGKFKTVQTRYILNLAMQPLSLRIENTNGERWEVLGDSIRQPFEDGMEVHLQSVVRASNVKEHLEEKIQAAKSKGQERTESRRDHSAHAQHVPQWQLGPPGWHGPPDWNLPHGLPPVHGAPLVPWHGHHLHPHQLFHHHPHPTMHYPGGRGSPQLSEPLPDSAFQ</sequence>
<feature type="compositionally biased region" description="Basic and acidic residues" evidence="1">
    <location>
        <begin position="1"/>
        <end position="14"/>
    </location>
</feature>
<protein>
    <submittedName>
        <fullName evidence="2">Uncharacterized protein</fullName>
    </submittedName>
</protein>
<dbReference type="AlphaFoldDB" id="A0A7S1F2L1"/>
<proteinExistence type="predicted"/>
<feature type="region of interest" description="Disordered" evidence="1">
    <location>
        <begin position="1"/>
        <end position="52"/>
    </location>
</feature>
<accession>A0A7S1F2L1</accession>
<organism evidence="2">
    <name type="scientific">Noctiluca scintillans</name>
    <name type="common">Sea sparkle</name>
    <name type="synonym">Red tide dinoflagellate</name>
    <dbReference type="NCBI Taxonomy" id="2966"/>
    <lineage>
        <taxon>Eukaryota</taxon>
        <taxon>Sar</taxon>
        <taxon>Alveolata</taxon>
        <taxon>Dinophyceae</taxon>
        <taxon>Noctilucales</taxon>
        <taxon>Noctilucaceae</taxon>
        <taxon>Noctiluca</taxon>
    </lineage>
</organism>
<feature type="compositionally biased region" description="Basic and acidic residues" evidence="1">
    <location>
        <begin position="31"/>
        <end position="47"/>
    </location>
</feature>
<feature type="region of interest" description="Disordered" evidence="1">
    <location>
        <begin position="180"/>
        <end position="220"/>
    </location>
</feature>
<feature type="compositionally biased region" description="Basic and acidic residues" evidence="1">
    <location>
        <begin position="180"/>
        <end position="199"/>
    </location>
</feature>
<reference evidence="2" key="1">
    <citation type="submission" date="2021-01" db="EMBL/GenBank/DDBJ databases">
        <authorList>
            <person name="Corre E."/>
            <person name="Pelletier E."/>
            <person name="Niang G."/>
            <person name="Scheremetjew M."/>
            <person name="Finn R."/>
            <person name="Kale V."/>
            <person name="Holt S."/>
            <person name="Cochrane G."/>
            <person name="Meng A."/>
            <person name="Brown T."/>
            <person name="Cohen L."/>
        </authorList>
    </citation>
    <scope>NUCLEOTIDE SEQUENCE</scope>
</reference>
<evidence type="ECO:0000313" key="2">
    <source>
        <dbReference type="EMBL" id="CAD8838884.1"/>
    </source>
</evidence>
<gene>
    <name evidence="2" type="ORF">NSCI0253_LOCUS13232</name>
</gene>
<feature type="compositionally biased region" description="Basic residues" evidence="1">
    <location>
        <begin position="245"/>
        <end position="254"/>
    </location>
</feature>
<dbReference type="EMBL" id="HBFQ01018891">
    <property type="protein sequence ID" value="CAD8838884.1"/>
    <property type="molecule type" value="Transcribed_RNA"/>
</dbReference>
<evidence type="ECO:0000256" key="1">
    <source>
        <dbReference type="SAM" id="MobiDB-lite"/>
    </source>
</evidence>
<feature type="region of interest" description="Disordered" evidence="1">
    <location>
        <begin position="245"/>
        <end position="277"/>
    </location>
</feature>